<evidence type="ECO:0000313" key="3">
    <source>
        <dbReference type="Proteomes" id="UP000837857"/>
    </source>
</evidence>
<dbReference type="Proteomes" id="UP000837857">
    <property type="component" value="Chromosome 26"/>
</dbReference>
<name>A0ABN8IMM3_9NEOP</name>
<feature type="compositionally biased region" description="Polar residues" evidence="1">
    <location>
        <begin position="200"/>
        <end position="211"/>
    </location>
</feature>
<feature type="region of interest" description="Disordered" evidence="1">
    <location>
        <begin position="175"/>
        <end position="211"/>
    </location>
</feature>
<evidence type="ECO:0000256" key="1">
    <source>
        <dbReference type="SAM" id="MobiDB-lite"/>
    </source>
</evidence>
<dbReference type="EMBL" id="OW152838">
    <property type="protein sequence ID" value="CAH2059162.1"/>
    <property type="molecule type" value="Genomic_DNA"/>
</dbReference>
<feature type="non-terminal residue" evidence="2">
    <location>
        <position position="211"/>
    </location>
</feature>
<reference evidence="2" key="1">
    <citation type="submission" date="2022-03" db="EMBL/GenBank/DDBJ databases">
        <authorList>
            <person name="Martin H S."/>
        </authorList>
    </citation>
    <scope>NUCLEOTIDE SEQUENCE</scope>
</reference>
<gene>
    <name evidence="2" type="ORF">IPOD504_LOCUS10748</name>
</gene>
<accession>A0ABN8IMM3</accession>
<proteinExistence type="predicted"/>
<protein>
    <submittedName>
        <fullName evidence="2">Uncharacterized protein</fullName>
    </submittedName>
</protein>
<organism evidence="2 3">
    <name type="scientific">Iphiclides podalirius</name>
    <name type="common">scarce swallowtail</name>
    <dbReference type="NCBI Taxonomy" id="110791"/>
    <lineage>
        <taxon>Eukaryota</taxon>
        <taxon>Metazoa</taxon>
        <taxon>Ecdysozoa</taxon>
        <taxon>Arthropoda</taxon>
        <taxon>Hexapoda</taxon>
        <taxon>Insecta</taxon>
        <taxon>Pterygota</taxon>
        <taxon>Neoptera</taxon>
        <taxon>Endopterygota</taxon>
        <taxon>Lepidoptera</taxon>
        <taxon>Glossata</taxon>
        <taxon>Ditrysia</taxon>
        <taxon>Papilionoidea</taxon>
        <taxon>Papilionidae</taxon>
        <taxon>Papilioninae</taxon>
        <taxon>Iphiclides</taxon>
    </lineage>
</organism>
<keyword evidence="3" id="KW-1185">Reference proteome</keyword>
<evidence type="ECO:0000313" key="2">
    <source>
        <dbReference type="EMBL" id="CAH2059162.1"/>
    </source>
</evidence>
<sequence length="211" mass="24222">MRRTAYQLVSLGDYIAITSIYRDQNSLKEEILQAIPALLAPVPEVHHLWLRKFSVFPSHSHPPRPTSQLSRSLVFSQISCIRKQHRKPHRLRRRFRCLRQFARKRVLTLRATLPPRSLIGRRGQDGDARATCHPFPPIRRPVWMRLSCRLIAQKLFSKSAQSGYSRRVLHDSRAGAAPDAHWVTGSPYGPRSVAEPREQGGQSLANTRQTR</sequence>